<dbReference type="AlphaFoldDB" id="E6U637"/>
<sequence>MAFEIENGIIRRYVGAEEEVRVPEGVTAIFDNAFSESKHVKRIILPAGLKSVGHWAFNRCQLLESVALPEGLESIGRSAFRSCIRLRDIALPPTLTTLGGKAFEFCKSIKRLELPSGIREIGDKTFSNCSALCAVTIPDGVVRIGGWAFEGCVGLETITLPDSVASIGEGAFLDCTGLETVTVGKGVQTVGGDAFAGAPWLEDDPGDFFAINGNLLRYTGRAKWVMVPTSITAVCAEVFERCREMEGVVLPDSVTRIGDGSFEGCPALRRAELHSRITELGNGVFELCKALDYVVVRGLLAGVNRTAPAWRAHTALYGNTCTALTVYLPVSCGASFRTVFHADGQGVHALFSRYFSLFQKIDDTDAKVLMALERLVSPYLPESGEMEAYRSFLTEHLREAMRLFLARADLLPVRALGALGLIGEDAIGDLTQMAAEAKHTEISAYLLAYKREHFGFHAPTFDL</sequence>
<dbReference type="KEGG" id="eha:Ethha_0129"/>
<name>E6U637_ETHHY</name>
<evidence type="ECO:0000313" key="1">
    <source>
        <dbReference type="EMBL" id="ADU25716.1"/>
    </source>
</evidence>
<gene>
    <name evidence="1" type="ordered locus">Ethha_0129</name>
</gene>
<dbReference type="eggNOG" id="COG5492">
    <property type="taxonomic scope" value="Bacteria"/>
</dbReference>
<protein>
    <recommendedName>
        <fullName evidence="3">Leucine-rich repeat domain-containing protein</fullName>
    </recommendedName>
</protein>
<dbReference type="Gene3D" id="3.80.10.10">
    <property type="entry name" value="Ribonuclease Inhibitor"/>
    <property type="match status" value="2"/>
</dbReference>
<dbReference type="InterPro" id="IPR053139">
    <property type="entry name" value="Surface_bspA-like"/>
</dbReference>
<evidence type="ECO:0008006" key="3">
    <source>
        <dbReference type="Google" id="ProtNLM"/>
    </source>
</evidence>
<organism evidence="1 2">
    <name type="scientific">Ethanoligenens harbinense (strain DSM 18485 / JCM 12961 / CGMCC 1.5033 / YUAN-3)</name>
    <dbReference type="NCBI Taxonomy" id="663278"/>
    <lineage>
        <taxon>Bacteria</taxon>
        <taxon>Bacillati</taxon>
        <taxon>Bacillota</taxon>
        <taxon>Clostridia</taxon>
        <taxon>Eubacteriales</taxon>
        <taxon>Oscillospiraceae</taxon>
        <taxon>Ethanoligenens</taxon>
    </lineage>
</organism>
<dbReference type="Proteomes" id="UP000001551">
    <property type="component" value="Chromosome"/>
</dbReference>
<dbReference type="RefSeq" id="WP_013484097.1">
    <property type="nucleotide sequence ID" value="NC_014828.1"/>
</dbReference>
<keyword evidence="2" id="KW-1185">Reference proteome</keyword>
<proteinExistence type="predicted"/>
<dbReference type="EMBL" id="CP002400">
    <property type="protein sequence ID" value="ADU25716.1"/>
    <property type="molecule type" value="Genomic_DNA"/>
</dbReference>
<accession>E6U637</accession>
<dbReference type="PANTHER" id="PTHR45661">
    <property type="entry name" value="SURFACE ANTIGEN"/>
    <property type="match status" value="1"/>
</dbReference>
<dbReference type="STRING" id="663278.Ethha_0129"/>
<dbReference type="SUPFAM" id="SSF52058">
    <property type="entry name" value="L domain-like"/>
    <property type="match status" value="1"/>
</dbReference>
<dbReference type="Pfam" id="PF13306">
    <property type="entry name" value="LRR_5"/>
    <property type="match status" value="2"/>
</dbReference>
<dbReference type="HOGENOM" id="CLU_695891_0_0_9"/>
<evidence type="ECO:0000313" key="2">
    <source>
        <dbReference type="Proteomes" id="UP000001551"/>
    </source>
</evidence>
<dbReference type="InterPro" id="IPR026906">
    <property type="entry name" value="LRR_5"/>
</dbReference>
<dbReference type="InterPro" id="IPR032675">
    <property type="entry name" value="LRR_dom_sf"/>
</dbReference>
<reference evidence="1 2" key="1">
    <citation type="submission" date="2010-12" db="EMBL/GenBank/DDBJ databases">
        <title>Complete sequence of Ethanoligenens harbinense YUAN-3.</title>
        <authorList>
            <person name="Lucas S."/>
            <person name="Copeland A."/>
            <person name="Lapidus A."/>
            <person name="Cheng J.-F."/>
            <person name="Bruce D."/>
            <person name="Goodwin L."/>
            <person name="Pitluck S."/>
            <person name="Chertkov O."/>
            <person name="Misra M."/>
            <person name="Detter J.C."/>
            <person name="Han C."/>
            <person name="Tapia R."/>
            <person name="Land M."/>
            <person name="Hauser L."/>
            <person name="Jeffries C."/>
            <person name="Kyrpides N."/>
            <person name="Ivanova N."/>
            <person name="Mikhailova N."/>
            <person name="Wang A."/>
            <person name="Mouttaki H."/>
            <person name="He Z."/>
            <person name="Zhou J."/>
            <person name="Hemme C.L."/>
            <person name="Woyke T."/>
        </authorList>
    </citation>
    <scope>NUCLEOTIDE SEQUENCE [LARGE SCALE GENOMIC DNA]</scope>
    <source>
        <strain evidence="2">DSM 18485 / JCM 12961 / CGMCC 1.5033 / YUAN-3</strain>
    </source>
</reference>
<dbReference type="PANTHER" id="PTHR45661:SF3">
    <property type="entry name" value="IG-LIKE DOMAIN-CONTAINING PROTEIN"/>
    <property type="match status" value="1"/>
</dbReference>